<protein>
    <recommendedName>
        <fullName evidence="4">LamG domain-containing protein</fullName>
    </recommendedName>
</protein>
<dbReference type="Pfam" id="PF13385">
    <property type="entry name" value="Laminin_G_3"/>
    <property type="match status" value="1"/>
</dbReference>
<organism evidence="2 3">
    <name type="scientific">Larkinella terrae</name>
    <dbReference type="NCBI Taxonomy" id="2025311"/>
    <lineage>
        <taxon>Bacteria</taxon>
        <taxon>Pseudomonadati</taxon>
        <taxon>Bacteroidota</taxon>
        <taxon>Cytophagia</taxon>
        <taxon>Cytophagales</taxon>
        <taxon>Spirosomataceae</taxon>
        <taxon>Larkinella</taxon>
    </lineage>
</organism>
<comment type="caution">
    <text evidence="2">The sequence shown here is derived from an EMBL/GenBank/DDBJ whole genome shotgun (WGS) entry which is preliminary data.</text>
</comment>
<dbReference type="RefSeq" id="WP_154174748.1">
    <property type="nucleotide sequence ID" value="NZ_WJXZ01000004.1"/>
</dbReference>
<keyword evidence="1" id="KW-0732">Signal</keyword>
<dbReference type="EMBL" id="WJXZ01000004">
    <property type="protein sequence ID" value="MRS61359.1"/>
    <property type="molecule type" value="Genomic_DNA"/>
</dbReference>
<evidence type="ECO:0000256" key="1">
    <source>
        <dbReference type="SAM" id="SignalP"/>
    </source>
</evidence>
<proteinExistence type="predicted"/>
<dbReference type="PROSITE" id="PS51257">
    <property type="entry name" value="PROKAR_LIPOPROTEIN"/>
    <property type="match status" value="1"/>
</dbReference>
<gene>
    <name evidence="2" type="ORF">GJJ30_08680</name>
</gene>
<name>A0A7K0EHN6_9BACT</name>
<dbReference type="InterPro" id="IPR013320">
    <property type="entry name" value="ConA-like_dom_sf"/>
</dbReference>
<dbReference type="AlphaFoldDB" id="A0A7K0EHN6"/>
<dbReference type="GO" id="GO:0005975">
    <property type="term" value="P:carbohydrate metabolic process"/>
    <property type="evidence" value="ECO:0007669"/>
    <property type="project" value="UniProtKB-ARBA"/>
</dbReference>
<dbReference type="SUPFAM" id="SSF49899">
    <property type="entry name" value="Concanavalin A-like lectins/glucanases"/>
    <property type="match status" value="1"/>
</dbReference>
<dbReference type="GO" id="GO:0004553">
    <property type="term" value="F:hydrolase activity, hydrolyzing O-glycosyl compounds"/>
    <property type="evidence" value="ECO:0007669"/>
    <property type="project" value="UniProtKB-ARBA"/>
</dbReference>
<evidence type="ECO:0000313" key="2">
    <source>
        <dbReference type="EMBL" id="MRS61359.1"/>
    </source>
</evidence>
<dbReference type="Gene3D" id="2.60.120.200">
    <property type="match status" value="1"/>
</dbReference>
<dbReference type="OrthoDB" id="9814380at2"/>
<reference evidence="2 3" key="1">
    <citation type="journal article" date="2018" name="Antonie Van Leeuwenhoek">
        <title>Larkinella terrae sp. nov., isolated from soil on Jeju Island, South Korea.</title>
        <authorList>
            <person name="Ten L.N."/>
            <person name="Jeon J."/>
            <person name="Park S.J."/>
            <person name="Park S."/>
            <person name="Lee S.Y."/>
            <person name="Kim M.K."/>
            <person name="Jung H.Y."/>
        </authorList>
    </citation>
    <scope>NUCLEOTIDE SEQUENCE [LARGE SCALE GENOMIC DNA]</scope>
    <source>
        <strain evidence="2 3">KCTC 52001</strain>
    </source>
</reference>
<feature type="chain" id="PRO_5029555229" description="LamG domain-containing protein" evidence="1">
    <location>
        <begin position="24"/>
        <end position="308"/>
    </location>
</feature>
<accession>A0A7K0EHN6</accession>
<dbReference type="Proteomes" id="UP000441754">
    <property type="component" value="Unassembled WGS sequence"/>
</dbReference>
<sequence length="308" mass="32421">MKTRQISAWIAAVGLLASSAVFTSCSKDDDTATLPPIGGFNSADEVAASNLVAYWGFENSNNEGKSSTAPSKATNNSFVTGVKGQALQLNAGYLVYPTIAALSSANALPSVTVSAWVNTANNGTAATSVFALTQALATQDDWNRGPINMYVETGSFKPASDTIRFHAAFHTYSGGNYSVGGDNVNGFGLEDAGKKYQVVKGAKTWVHYVMVYDGANSTIDLYANGKLVSNSDYRKRDVGGAPIGNIVLAPPTQVLIGGWPSAMTGYTKSSDQGWQALYTGSIDELRVYSKALSTADIGSLYELEKAGR</sequence>
<keyword evidence="3" id="KW-1185">Reference proteome</keyword>
<evidence type="ECO:0000313" key="3">
    <source>
        <dbReference type="Proteomes" id="UP000441754"/>
    </source>
</evidence>
<evidence type="ECO:0008006" key="4">
    <source>
        <dbReference type="Google" id="ProtNLM"/>
    </source>
</evidence>
<feature type="signal peptide" evidence="1">
    <location>
        <begin position="1"/>
        <end position="23"/>
    </location>
</feature>